<dbReference type="InterPro" id="IPR036390">
    <property type="entry name" value="WH_DNA-bd_sf"/>
</dbReference>
<evidence type="ECO:0000256" key="2">
    <source>
        <dbReference type="ARBA" id="ARBA00023125"/>
    </source>
</evidence>
<sequence>MGAEGNLVFSALQDDDGTPRQAAQAIADALIGEIIRGEIAVGDPLPTERDLCVRFDASRPTVREALAMMQLRGYLSGGGGRRPRAASPSLSDVLRGAGGVIREILGDAESIAHLEQTRGFIEIGAVREATIRADNAQIRRIHAAVEANEAAIGTPAFPGTDIAFHRALVSVVDNPIILTLHDLFVSELLARRPPDPDQKAHDRLVFGEHQAIFQAMIDADVVRATDIMEHHMRRSYRSRLFSRRLAAGEGSTERTES</sequence>
<dbReference type="AlphaFoldDB" id="A0A7T7HNR0"/>
<dbReference type="PANTHER" id="PTHR43537:SF5">
    <property type="entry name" value="UXU OPERON TRANSCRIPTIONAL REGULATOR"/>
    <property type="match status" value="1"/>
</dbReference>
<dbReference type="CDD" id="cd07377">
    <property type="entry name" value="WHTH_GntR"/>
    <property type="match status" value="1"/>
</dbReference>
<dbReference type="GO" id="GO:0003677">
    <property type="term" value="F:DNA binding"/>
    <property type="evidence" value="ECO:0007669"/>
    <property type="project" value="UniProtKB-KW"/>
</dbReference>
<dbReference type="Pfam" id="PF07729">
    <property type="entry name" value="FCD"/>
    <property type="match status" value="1"/>
</dbReference>
<dbReference type="SMART" id="SM00345">
    <property type="entry name" value="HTH_GNTR"/>
    <property type="match status" value="1"/>
</dbReference>
<dbReference type="InterPro" id="IPR000524">
    <property type="entry name" value="Tscrpt_reg_HTH_GntR"/>
</dbReference>
<dbReference type="SUPFAM" id="SSF46785">
    <property type="entry name" value="Winged helix' DNA-binding domain"/>
    <property type="match status" value="1"/>
</dbReference>
<evidence type="ECO:0000313" key="6">
    <source>
        <dbReference type="Proteomes" id="UP000596083"/>
    </source>
</evidence>
<protein>
    <submittedName>
        <fullName evidence="5">FCD domain-containing protein</fullName>
    </submittedName>
</protein>
<dbReference type="Gene3D" id="1.20.120.530">
    <property type="entry name" value="GntR ligand-binding domain-like"/>
    <property type="match status" value="1"/>
</dbReference>
<dbReference type="SUPFAM" id="SSF48008">
    <property type="entry name" value="GntR ligand-binding domain-like"/>
    <property type="match status" value="1"/>
</dbReference>
<organism evidence="5 6">
    <name type="scientific">Martelella lutilitoris</name>
    <dbReference type="NCBI Taxonomy" id="2583532"/>
    <lineage>
        <taxon>Bacteria</taxon>
        <taxon>Pseudomonadati</taxon>
        <taxon>Pseudomonadota</taxon>
        <taxon>Alphaproteobacteria</taxon>
        <taxon>Hyphomicrobiales</taxon>
        <taxon>Aurantimonadaceae</taxon>
        <taxon>Martelella</taxon>
    </lineage>
</organism>
<evidence type="ECO:0000259" key="4">
    <source>
        <dbReference type="PROSITE" id="PS50949"/>
    </source>
</evidence>
<dbReference type="InterPro" id="IPR008920">
    <property type="entry name" value="TF_FadR/GntR_C"/>
</dbReference>
<accession>A0A7T7HNR0</accession>
<dbReference type="Proteomes" id="UP000596083">
    <property type="component" value="Chromosome"/>
</dbReference>
<evidence type="ECO:0000313" key="5">
    <source>
        <dbReference type="EMBL" id="QQM32590.1"/>
    </source>
</evidence>
<dbReference type="PRINTS" id="PR00035">
    <property type="entry name" value="HTHGNTR"/>
</dbReference>
<feature type="domain" description="HTH gntR-type" evidence="4">
    <location>
        <begin position="20"/>
        <end position="88"/>
    </location>
</feature>
<keyword evidence="1" id="KW-0805">Transcription regulation</keyword>
<dbReference type="PROSITE" id="PS50949">
    <property type="entry name" value="HTH_GNTR"/>
    <property type="match status" value="1"/>
</dbReference>
<dbReference type="Gene3D" id="1.10.10.10">
    <property type="entry name" value="Winged helix-like DNA-binding domain superfamily/Winged helix DNA-binding domain"/>
    <property type="match status" value="1"/>
</dbReference>
<dbReference type="KEGG" id="mlut:JET14_07730"/>
<keyword evidence="2" id="KW-0238">DNA-binding</keyword>
<keyword evidence="3" id="KW-0804">Transcription</keyword>
<gene>
    <name evidence="5" type="ORF">JET14_07730</name>
</gene>
<proteinExistence type="predicted"/>
<dbReference type="InterPro" id="IPR011711">
    <property type="entry name" value="GntR_C"/>
</dbReference>
<dbReference type="Pfam" id="PF00392">
    <property type="entry name" value="GntR"/>
    <property type="match status" value="1"/>
</dbReference>
<dbReference type="InterPro" id="IPR036388">
    <property type="entry name" value="WH-like_DNA-bd_sf"/>
</dbReference>
<reference evidence="5 6" key="1">
    <citation type="submission" date="2020-12" db="EMBL/GenBank/DDBJ databases">
        <authorList>
            <person name="Zheng R.K."/>
            <person name="Sun C.M."/>
        </authorList>
    </citation>
    <scope>NUCLEOTIDE SEQUENCE [LARGE SCALE GENOMIC DNA]</scope>
    <source>
        <strain evidence="5 6">ZRK001</strain>
    </source>
</reference>
<dbReference type="SMART" id="SM00895">
    <property type="entry name" value="FCD"/>
    <property type="match status" value="1"/>
</dbReference>
<evidence type="ECO:0000256" key="1">
    <source>
        <dbReference type="ARBA" id="ARBA00023015"/>
    </source>
</evidence>
<evidence type="ECO:0000256" key="3">
    <source>
        <dbReference type="ARBA" id="ARBA00023163"/>
    </source>
</evidence>
<dbReference type="PANTHER" id="PTHR43537">
    <property type="entry name" value="TRANSCRIPTIONAL REGULATOR, GNTR FAMILY"/>
    <property type="match status" value="1"/>
</dbReference>
<dbReference type="GO" id="GO:0003700">
    <property type="term" value="F:DNA-binding transcription factor activity"/>
    <property type="evidence" value="ECO:0007669"/>
    <property type="project" value="InterPro"/>
</dbReference>
<name>A0A7T7HNR0_9HYPH</name>
<dbReference type="EMBL" id="CP066786">
    <property type="protein sequence ID" value="QQM32590.1"/>
    <property type="molecule type" value="Genomic_DNA"/>
</dbReference>